<keyword evidence="3" id="KW-1185">Reference proteome</keyword>
<dbReference type="AlphaFoldDB" id="A0A841AK98"/>
<name>A0A841AK98_9MICO</name>
<feature type="transmembrane region" description="Helical" evidence="1">
    <location>
        <begin position="129"/>
        <end position="148"/>
    </location>
</feature>
<keyword evidence="1" id="KW-0812">Transmembrane</keyword>
<dbReference type="RefSeq" id="WP_184234392.1">
    <property type="nucleotide sequence ID" value="NZ_JACHMJ010000001.1"/>
</dbReference>
<feature type="transmembrane region" description="Helical" evidence="1">
    <location>
        <begin position="154"/>
        <end position="175"/>
    </location>
</feature>
<dbReference type="Proteomes" id="UP000536685">
    <property type="component" value="Unassembled WGS sequence"/>
</dbReference>
<evidence type="ECO:0000313" key="2">
    <source>
        <dbReference type="EMBL" id="MBB5842768.1"/>
    </source>
</evidence>
<dbReference type="PANTHER" id="PTHR34989">
    <property type="entry name" value="PROTEIN HDED"/>
    <property type="match status" value="1"/>
</dbReference>
<accession>A0A841AK98</accession>
<dbReference type="InterPro" id="IPR005325">
    <property type="entry name" value="DUF308_memb"/>
</dbReference>
<dbReference type="EMBL" id="JACHMJ010000001">
    <property type="protein sequence ID" value="MBB5842768.1"/>
    <property type="molecule type" value="Genomic_DNA"/>
</dbReference>
<evidence type="ECO:0000313" key="3">
    <source>
        <dbReference type="Proteomes" id="UP000536685"/>
    </source>
</evidence>
<feature type="transmembrane region" description="Helical" evidence="1">
    <location>
        <begin position="98"/>
        <end position="117"/>
    </location>
</feature>
<dbReference type="GO" id="GO:0005886">
    <property type="term" value="C:plasma membrane"/>
    <property type="evidence" value="ECO:0007669"/>
    <property type="project" value="TreeGrafter"/>
</dbReference>
<dbReference type="PANTHER" id="PTHR34989:SF1">
    <property type="entry name" value="PROTEIN HDED"/>
    <property type="match status" value="1"/>
</dbReference>
<proteinExistence type="predicted"/>
<sequence>MTTSIGPTGFITVHRGEIVALAVVGIVLGVVALIWPGATLITVAIIFGIYLIASGIFRITAAFLSHDAGTGLRWLTGILGALVLAAGVYCLASPERSLVVLAFVIGFGWIAEGIIDLMAGIQGVVSPRWLAILSGVVSIVAGIVVFTLPTLAVTAFLAFGAVLLIIVSISTLLTLPRKNTVATT</sequence>
<protein>
    <submittedName>
        <fullName evidence="2">Uncharacterized membrane protein HdeD (DUF308 family)</fullName>
    </submittedName>
</protein>
<dbReference type="InterPro" id="IPR052712">
    <property type="entry name" value="Acid_resist_chaperone_HdeD"/>
</dbReference>
<organism evidence="2 3">
    <name type="scientific">Conyzicola lurida</name>
    <dbReference type="NCBI Taxonomy" id="1172621"/>
    <lineage>
        <taxon>Bacteria</taxon>
        <taxon>Bacillati</taxon>
        <taxon>Actinomycetota</taxon>
        <taxon>Actinomycetes</taxon>
        <taxon>Micrococcales</taxon>
        <taxon>Microbacteriaceae</taxon>
        <taxon>Conyzicola</taxon>
    </lineage>
</organism>
<reference evidence="2 3" key="1">
    <citation type="submission" date="2020-08" db="EMBL/GenBank/DDBJ databases">
        <title>Sequencing the genomes of 1000 actinobacteria strains.</title>
        <authorList>
            <person name="Klenk H.-P."/>
        </authorList>
    </citation>
    <scope>NUCLEOTIDE SEQUENCE [LARGE SCALE GENOMIC DNA]</scope>
    <source>
        <strain evidence="2 3">DSM 105784</strain>
    </source>
</reference>
<feature type="transmembrane region" description="Helical" evidence="1">
    <location>
        <begin position="18"/>
        <end position="35"/>
    </location>
</feature>
<feature type="transmembrane region" description="Helical" evidence="1">
    <location>
        <begin position="71"/>
        <end position="92"/>
    </location>
</feature>
<keyword evidence="1" id="KW-0472">Membrane</keyword>
<keyword evidence="1" id="KW-1133">Transmembrane helix</keyword>
<comment type="caution">
    <text evidence="2">The sequence shown here is derived from an EMBL/GenBank/DDBJ whole genome shotgun (WGS) entry which is preliminary data.</text>
</comment>
<evidence type="ECO:0000256" key="1">
    <source>
        <dbReference type="SAM" id="Phobius"/>
    </source>
</evidence>
<feature type="transmembrane region" description="Helical" evidence="1">
    <location>
        <begin position="41"/>
        <end position="64"/>
    </location>
</feature>
<dbReference type="Pfam" id="PF03729">
    <property type="entry name" value="DUF308"/>
    <property type="match status" value="2"/>
</dbReference>
<gene>
    <name evidence="2" type="ORF">HD599_001091</name>
</gene>